<name>A0A2S6CGN6_9PEZI</name>
<dbReference type="OrthoDB" id="5593278at2759"/>
<dbReference type="PANTHER" id="PTHR31051:SF1">
    <property type="entry name" value="PROTEASOME ASSEMBLY CHAPERONE 3"/>
    <property type="match status" value="1"/>
</dbReference>
<gene>
    <name evidence="2" type="ORF">CBER1_04430</name>
</gene>
<evidence type="ECO:0000313" key="3">
    <source>
        <dbReference type="Proteomes" id="UP000237631"/>
    </source>
</evidence>
<evidence type="ECO:0000313" key="2">
    <source>
        <dbReference type="EMBL" id="PPJ58871.1"/>
    </source>
</evidence>
<evidence type="ECO:0000256" key="1">
    <source>
        <dbReference type="SAM" id="MobiDB-lite"/>
    </source>
</evidence>
<feature type="compositionally biased region" description="Polar residues" evidence="1">
    <location>
        <begin position="1"/>
        <end position="16"/>
    </location>
</feature>
<dbReference type="PANTHER" id="PTHR31051">
    <property type="entry name" value="PROTEASOME ASSEMBLY CHAPERONE 3"/>
    <property type="match status" value="1"/>
</dbReference>
<dbReference type="Gene3D" id="3.30.230.90">
    <property type="match status" value="1"/>
</dbReference>
<dbReference type="EMBL" id="PNEN01000438">
    <property type="protein sequence ID" value="PPJ58871.1"/>
    <property type="molecule type" value="Genomic_DNA"/>
</dbReference>
<dbReference type="STRING" id="357750.A0A2S6CGN6"/>
<comment type="caution">
    <text evidence="2">The sequence shown here is derived from an EMBL/GenBank/DDBJ whole genome shotgun (WGS) entry which is preliminary data.</text>
</comment>
<dbReference type="AlphaFoldDB" id="A0A2S6CGN6"/>
<proteinExistence type="predicted"/>
<protein>
    <recommendedName>
        <fullName evidence="4">Proteasome assembly chaperone 3</fullName>
    </recommendedName>
</protein>
<keyword evidence="3" id="KW-1185">Reference proteome</keyword>
<dbReference type="Proteomes" id="UP000237631">
    <property type="component" value="Unassembled WGS sequence"/>
</dbReference>
<sequence length="161" mass="16832">MASAETSTMPQSNVYPSQFPAPSHSTSGLINNVLTTATSIAFSDKIVITLSQAGKLSHWTHASLASASADPMNPNPISSGDPENDLLPMSHLTATTVLGGTKREDEIVGQTLATTIASAILMKRPSESRLLVLGLGFENAVGTLTERALFDEAVGLVLEVL</sequence>
<dbReference type="GO" id="GO:0043248">
    <property type="term" value="P:proteasome assembly"/>
    <property type="evidence" value="ECO:0007669"/>
    <property type="project" value="InterPro"/>
</dbReference>
<accession>A0A2S6CGN6</accession>
<reference evidence="3" key="1">
    <citation type="journal article" date="2017" name="bioRxiv">
        <title>Conservation of a gene cluster reveals novel cercosporin biosynthetic mechanisms and extends production to the genus Colletotrichum.</title>
        <authorList>
            <person name="de Jonge R."/>
            <person name="Ebert M.K."/>
            <person name="Huitt-Roehl C.R."/>
            <person name="Pal P."/>
            <person name="Suttle J.C."/>
            <person name="Spanner R.E."/>
            <person name="Neubauer J.D."/>
            <person name="Jurick W.M.II."/>
            <person name="Stott K.A."/>
            <person name="Secor G.A."/>
            <person name="Thomma B.P.H.J."/>
            <person name="Van de Peer Y."/>
            <person name="Townsend C.A."/>
            <person name="Bolton M.D."/>
        </authorList>
    </citation>
    <scope>NUCLEOTIDE SEQUENCE [LARGE SCALE GENOMIC DNA]</scope>
    <source>
        <strain evidence="3">CBS538.71</strain>
    </source>
</reference>
<evidence type="ECO:0008006" key="4">
    <source>
        <dbReference type="Google" id="ProtNLM"/>
    </source>
</evidence>
<feature type="region of interest" description="Disordered" evidence="1">
    <location>
        <begin position="1"/>
        <end position="22"/>
    </location>
</feature>
<dbReference type="InterPro" id="IPR018788">
    <property type="entry name" value="Proteasome_assmbl_chp_3"/>
</dbReference>
<dbReference type="InterPro" id="IPR053720">
    <property type="entry name" value="Psm_Assembly_Chaperone"/>
</dbReference>
<organism evidence="2 3">
    <name type="scientific">Cercospora berteroae</name>
    <dbReference type="NCBI Taxonomy" id="357750"/>
    <lineage>
        <taxon>Eukaryota</taxon>
        <taxon>Fungi</taxon>
        <taxon>Dikarya</taxon>
        <taxon>Ascomycota</taxon>
        <taxon>Pezizomycotina</taxon>
        <taxon>Dothideomycetes</taxon>
        <taxon>Dothideomycetidae</taxon>
        <taxon>Mycosphaerellales</taxon>
        <taxon>Mycosphaerellaceae</taxon>
        <taxon>Cercospora</taxon>
    </lineage>
</organism>